<reference evidence="3 4" key="1">
    <citation type="submission" date="2016-06" db="EMBL/GenBank/DDBJ databases">
        <title>Complete genome sequences of Bordetella bronchialis and Bordetella flabilis.</title>
        <authorList>
            <person name="LiPuma J.J."/>
            <person name="Spilker T."/>
        </authorList>
    </citation>
    <scope>NUCLEOTIDE SEQUENCE [LARGE SCALE GENOMIC DNA]</scope>
    <source>
        <strain evidence="3 4">AU10664</strain>
    </source>
</reference>
<dbReference type="KEGG" id="bfz:BAU07_20595"/>
<feature type="region of interest" description="Disordered" evidence="1">
    <location>
        <begin position="59"/>
        <end position="79"/>
    </location>
</feature>
<name>A0A193GHX7_9BORD</name>
<keyword evidence="4" id="KW-1185">Reference proteome</keyword>
<evidence type="ECO:0000256" key="1">
    <source>
        <dbReference type="SAM" id="MobiDB-lite"/>
    </source>
</evidence>
<accession>A0A193GHX7</accession>
<gene>
    <name evidence="3" type="ORF">BAU07_20595</name>
</gene>
<dbReference type="AlphaFoldDB" id="A0A193GHX7"/>
<evidence type="ECO:0000313" key="4">
    <source>
        <dbReference type="Proteomes" id="UP000091926"/>
    </source>
</evidence>
<dbReference type="RefSeq" id="WP_066661807.1">
    <property type="nucleotide sequence ID" value="NZ_CBCSCL010000031.1"/>
</dbReference>
<evidence type="ECO:0000256" key="2">
    <source>
        <dbReference type="SAM" id="SignalP"/>
    </source>
</evidence>
<feature type="signal peptide" evidence="2">
    <location>
        <begin position="1"/>
        <end position="26"/>
    </location>
</feature>
<proteinExistence type="predicted"/>
<dbReference type="PROSITE" id="PS51257">
    <property type="entry name" value="PROKAR_LIPOPROTEIN"/>
    <property type="match status" value="1"/>
</dbReference>
<dbReference type="STRING" id="463014.BAU07_20595"/>
<sequence length="134" mass="14183">MQGLKARKWIKFFMGFCLLSVLYACSNVPSTSALESADYGPPPTVGQLMEGVRALGGEAPELASRSSGQSARDKLSPGWATDLDNPGGFVYGWQYRFQQTAANGGGIVTALFHDGILIAATRDTAGQAAPTRIK</sequence>
<dbReference type="Proteomes" id="UP000091926">
    <property type="component" value="Chromosome"/>
</dbReference>
<dbReference type="OrthoDB" id="9852506at2"/>
<evidence type="ECO:0000313" key="3">
    <source>
        <dbReference type="EMBL" id="ANN79198.1"/>
    </source>
</evidence>
<organism evidence="3 4">
    <name type="scientific">Bordetella flabilis</name>
    <dbReference type="NCBI Taxonomy" id="463014"/>
    <lineage>
        <taxon>Bacteria</taxon>
        <taxon>Pseudomonadati</taxon>
        <taxon>Pseudomonadota</taxon>
        <taxon>Betaproteobacteria</taxon>
        <taxon>Burkholderiales</taxon>
        <taxon>Alcaligenaceae</taxon>
        <taxon>Bordetella</taxon>
    </lineage>
</organism>
<keyword evidence="2" id="KW-0732">Signal</keyword>
<protein>
    <recommendedName>
        <fullName evidence="5">Lipoprotein SmpA/OmlA domain-containing protein</fullName>
    </recommendedName>
</protein>
<feature type="chain" id="PRO_5008259008" description="Lipoprotein SmpA/OmlA domain-containing protein" evidence="2">
    <location>
        <begin position="27"/>
        <end position="134"/>
    </location>
</feature>
<dbReference type="EMBL" id="CP016172">
    <property type="protein sequence ID" value="ANN79198.1"/>
    <property type="molecule type" value="Genomic_DNA"/>
</dbReference>
<evidence type="ECO:0008006" key="5">
    <source>
        <dbReference type="Google" id="ProtNLM"/>
    </source>
</evidence>